<feature type="region of interest" description="Disordered" evidence="1">
    <location>
        <begin position="24"/>
        <end position="84"/>
    </location>
</feature>
<accession>A0A7R8A0I3</accession>
<gene>
    <name evidence="2" type="ORF">AKAW2_50170S</name>
</gene>
<dbReference type="EMBL" id="AP024429">
    <property type="protein sequence ID" value="BCR99827.1"/>
    <property type="molecule type" value="Genomic_DNA"/>
</dbReference>
<reference evidence="2" key="1">
    <citation type="submission" date="2021-01" db="EMBL/GenBank/DDBJ databases">
        <authorList>
            <consortium name="Aspergillus luchuensis mut. kawachii IFO 4304 genome sequencing consortium"/>
            <person name="Kazuki M."/>
            <person name="Futagami T."/>
        </authorList>
    </citation>
    <scope>NUCLEOTIDE SEQUENCE</scope>
    <source>
        <strain evidence="2">IFO 4308</strain>
    </source>
</reference>
<evidence type="ECO:0000313" key="3">
    <source>
        <dbReference type="Proteomes" id="UP000661280"/>
    </source>
</evidence>
<dbReference type="KEGG" id="aluc:AKAW2_50170S"/>
<evidence type="ECO:0000256" key="1">
    <source>
        <dbReference type="SAM" id="MobiDB-lite"/>
    </source>
</evidence>
<dbReference type="AlphaFoldDB" id="A0A7R8A0I3"/>
<dbReference type="GeneID" id="64961150"/>
<sequence length="137" mass="15037">MRRNRLGQLGRMALCVPLRPVGDPMARDANTTRPGLRPAETVQPPRYGHGPTGLTGRTAAHSEHPTTGLADPILGHGTPTRRQPRGYQYRSVVDGVHLWVSSASPRHSLVSGRMDASMDRPDGRHPFHPPRGDCDRE</sequence>
<dbReference type="Proteomes" id="UP000661280">
    <property type="component" value="Chromosome 5"/>
</dbReference>
<name>A0A7R8A0I3_ASPKA</name>
<feature type="region of interest" description="Disordered" evidence="1">
    <location>
        <begin position="103"/>
        <end position="137"/>
    </location>
</feature>
<dbReference type="OrthoDB" id="10622372at2759"/>
<keyword evidence="3" id="KW-1185">Reference proteome</keyword>
<protein>
    <submittedName>
        <fullName evidence="2">Uncharacterized protein</fullName>
    </submittedName>
</protein>
<dbReference type="RefSeq" id="XP_041543590.1">
    <property type="nucleotide sequence ID" value="XM_041689957.1"/>
</dbReference>
<feature type="compositionally biased region" description="Basic and acidic residues" evidence="1">
    <location>
        <begin position="116"/>
        <end position="137"/>
    </location>
</feature>
<evidence type="ECO:0000313" key="2">
    <source>
        <dbReference type="EMBL" id="BCR99827.1"/>
    </source>
</evidence>
<proteinExistence type="predicted"/>
<reference evidence="2" key="2">
    <citation type="submission" date="2021-02" db="EMBL/GenBank/DDBJ databases">
        <title>Aspergillus luchuensis mut. kawachii IFO 4304 genome sequence.</title>
        <authorList>
            <person name="Mori K."/>
            <person name="Kadooka C."/>
            <person name="Goto M."/>
            <person name="Futagami T."/>
        </authorList>
    </citation>
    <scope>NUCLEOTIDE SEQUENCE</scope>
    <source>
        <strain evidence="2">IFO 4308</strain>
    </source>
</reference>
<organism evidence="2 3">
    <name type="scientific">Aspergillus kawachii</name>
    <name type="common">White koji mold</name>
    <name type="synonym">Aspergillus awamori var. kawachi</name>
    <dbReference type="NCBI Taxonomy" id="1069201"/>
    <lineage>
        <taxon>Eukaryota</taxon>
        <taxon>Fungi</taxon>
        <taxon>Dikarya</taxon>
        <taxon>Ascomycota</taxon>
        <taxon>Pezizomycotina</taxon>
        <taxon>Eurotiomycetes</taxon>
        <taxon>Eurotiomycetidae</taxon>
        <taxon>Eurotiales</taxon>
        <taxon>Aspergillaceae</taxon>
        <taxon>Aspergillus</taxon>
        <taxon>Aspergillus subgen. Circumdati</taxon>
    </lineage>
</organism>